<keyword evidence="1" id="KW-0378">Hydrolase</keyword>
<sequence>MLKIEMDKKMTVKMIATDMDGTLLDGQGQLDLPRLATILDELEKRGIHFVVATGNEIPRMRLLLGDLVERMTLVVANGARIFEGNQLSMSSFWETGLIRDALAYFSGHERELQLVVTSERGGFVQEGTEFPLIEKVMTKEMAQLFHKRMNFVPSLQDYPFDKVLKMSMMVEEAAAAEHARLINQHFAGRLSAVASGYGAIDILQDGMHKAWGLQQLMAKWQIQSSEIIAFGDSENDIEMLELAGISYAMENGDERVKKVADYLAPANTEAGVLQVIEKYLEEEKG</sequence>
<dbReference type="CDD" id="cd07518">
    <property type="entry name" value="HAD_YbiV-Like"/>
    <property type="match status" value="1"/>
</dbReference>
<dbReference type="Pfam" id="PF08282">
    <property type="entry name" value="Hydrolase_3"/>
    <property type="match status" value="1"/>
</dbReference>
<dbReference type="PANTHER" id="PTHR10000">
    <property type="entry name" value="PHOSPHOSERINE PHOSPHATASE"/>
    <property type="match status" value="1"/>
</dbReference>
<dbReference type="AlphaFoldDB" id="A0A0B7GLH7"/>
<dbReference type="InterPro" id="IPR000150">
    <property type="entry name" value="Cof"/>
</dbReference>
<evidence type="ECO:0000313" key="1">
    <source>
        <dbReference type="EMBL" id="CEL89603.1"/>
    </source>
</evidence>
<dbReference type="Gene3D" id="3.30.1240.10">
    <property type="match status" value="1"/>
</dbReference>
<proteinExistence type="predicted"/>
<dbReference type="Proteomes" id="UP000183504">
    <property type="component" value="Unassembled WGS sequence"/>
</dbReference>
<dbReference type="RefSeq" id="WP_176693525.1">
    <property type="nucleotide sequence ID" value="NZ_CDMW01000001.1"/>
</dbReference>
<dbReference type="PANTHER" id="PTHR10000:SF53">
    <property type="entry name" value="5-AMINO-6-(5-PHOSPHO-D-RIBITYLAMINO)URACIL PHOSPHATASE YBJI-RELATED"/>
    <property type="match status" value="1"/>
</dbReference>
<dbReference type="GO" id="GO:0005829">
    <property type="term" value="C:cytosol"/>
    <property type="evidence" value="ECO:0007669"/>
    <property type="project" value="TreeGrafter"/>
</dbReference>
<dbReference type="GO" id="GO:0000287">
    <property type="term" value="F:magnesium ion binding"/>
    <property type="evidence" value="ECO:0007669"/>
    <property type="project" value="TreeGrafter"/>
</dbReference>
<reference evidence="1 2" key="1">
    <citation type="submission" date="2015-01" db="EMBL/GenBank/DDBJ databases">
        <authorList>
            <person name="Pelicic Vladimir"/>
        </authorList>
    </citation>
    <scope>NUCLEOTIDE SEQUENCE [LARGE SCALE GENOMIC DNA]</scope>
    <source>
        <strain evidence="1 2">2908</strain>
    </source>
</reference>
<dbReference type="GO" id="GO:0050308">
    <property type="term" value="F:sugar-phosphatase activity"/>
    <property type="evidence" value="ECO:0007669"/>
    <property type="project" value="UniProtKB-EC"/>
</dbReference>
<dbReference type="NCBIfam" id="TIGR01484">
    <property type="entry name" value="HAD-SF-IIB"/>
    <property type="match status" value="1"/>
</dbReference>
<dbReference type="SUPFAM" id="SSF56784">
    <property type="entry name" value="HAD-like"/>
    <property type="match status" value="1"/>
</dbReference>
<dbReference type="Gene3D" id="3.40.50.1000">
    <property type="entry name" value="HAD superfamily/HAD-like"/>
    <property type="match status" value="1"/>
</dbReference>
<dbReference type="SFLD" id="SFLDS00003">
    <property type="entry name" value="Haloacid_Dehalogenase"/>
    <property type="match status" value="1"/>
</dbReference>
<dbReference type="SFLD" id="SFLDG01140">
    <property type="entry name" value="C2.B:_Phosphomannomutase_and_P"/>
    <property type="match status" value="1"/>
</dbReference>
<protein>
    <submittedName>
        <fullName evidence="1">Putative sugar-phosphatase</fullName>
        <ecNumber evidence="1">3.1.3.23</ecNumber>
    </submittedName>
</protein>
<name>A0A0B7GLH7_STRSA</name>
<dbReference type="NCBIfam" id="TIGR00099">
    <property type="entry name" value="Cof-subfamily"/>
    <property type="match status" value="1"/>
</dbReference>
<dbReference type="PROSITE" id="PS01229">
    <property type="entry name" value="COF_2"/>
    <property type="match status" value="1"/>
</dbReference>
<dbReference type="InterPro" id="IPR023214">
    <property type="entry name" value="HAD_sf"/>
</dbReference>
<dbReference type="InterPro" id="IPR036412">
    <property type="entry name" value="HAD-like_sf"/>
</dbReference>
<accession>A0A0B7GLH7</accession>
<gene>
    <name evidence="1" type="ORF">SSV_0287</name>
</gene>
<dbReference type="EMBL" id="CDMW01000001">
    <property type="protein sequence ID" value="CEL89603.1"/>
    <property type="molecule type" value="Genomic_DNA"/>
</dbReference>
<evidence type="ECO:0000313" key="2">
    <source>
        <dbReference type="Proteomes" id="UP000183504"/>
    </source>
</evidence>
<organism evidence="1 2">
    <name type="scientific">Streptococcus sanguinis</name>
    <dbReference type="NCBI Taxonomy" id="1305"/>
    <lineage>
        <taxon>Bacteria</taxon>
        <taxon>Bacillati</taxon>
        <taxon>Bacillota</taxon>
        <taxon>Bacilli</taxon>
        <taxon>Lactobacillales</taxon>
        <taxon>Streptococcaceae</taxon>
        <taxon>Streptococcus</taxon>
    </lineage>
</organism>
<dbReference type="InterPro" id="IPR006379">
    <property type="entry name" value="HAD-SF_hydro_IIB"/>
</dbReference>
<dbReference type="EC" id="3.1.3.23" evidence="1"/>